<dbReference type="InterPro" id="IPR002173">
    <property type="entry name" value="Carboh/pur_kinase_PfkB_CS"/>
</dbReference>
<dbReference type="Pfam" id="PF00294">
    <property type="entry name" value="PfkB"/>
    <property type="match status" value="1"/>
</dbReference>
<organism evidence="4 5">
    <name type="scientific">Candidatus Curtissbacteria bacterium RIFCSPLOWO2_01_FULL_37_9</name>
    <dbReference type="NCBI Taxonomy" id="1797724"/>
    <lineage>
        <taxon>Bacteria</taxon>
        <taxon>Candidatus Curtissiibacteriota</taxon>
    </lineage>
</organism>
<dbReference type="AlphaFoldDB" id="A0A1F5GU15"/>
<dbReference type="GO" id="GO:0016301">
    <property type="term" value="F:kinase activity"/>
    <property type="evidence" value="ECO:0007669"/>
    <property type="project" value="UniProtKB-KW"/>
</dbReference>
<accession>A0A1F5GU15</accession>
<dbReference type="SUPFAM" id="SSF53613">
    <property type="entry name" value="Ribokinase-like"/>
    <property type="match status" value="1"/>
</dbReference>
<comment type="caution">
    <text evidence="4">The sequence shown here is derived from an EMBL/GenBank/DDBJ whole genome shotgun (WGS) entry which is preliminary data.</text>
</comment>
<dbReference type="STRING" id="1797724.A3A48_01825"/>
<evidence type="ECO:0000256" key="1">
    <source>
        <dbReference type="ARBA" id="ARBA00022679"/>
    </source>
</evidence>
<proteinExistence type="predicted"/>
<reference evidence="4 5" key="1">
    <citation type="journal article" date="2016" name="Nat. Commun.">
        <title>Thousands of microbial genomes shed light on interconnected biogeochemical processes in an aquifer system.</title>
        <authorList>
            <person name="Anantharaman K."/>
            <person name="Brown C.T."/>
            <person name="Hug L.A."/>
            <person name="Sharon I."/>
            <person name="Castelle C.J."/>
            <person name="Probst A.J."/>
            <person name="Thomas B.C."/>
            <person name="Singh A."/>
            <person name="Wilkins M.J."/>
            <person name="Karaoz U."/>
            <person name="Brodie E.L."/>
            <person name="Williams K.H."/>
            <person name="Hubbard S.S."/>
            <person name="Banfield J.F."/>
        </authorList>
    </citation>
    <scope>NUCLEOTIDE SEQUENCE [LARGE SCALE GENOMIC DNA]</scope>
</reference>
<dbReference type="InterPro" id="IPR029056">
    <property type="entry name" value="Ribokinase-like"/>
</dbReference>
<dbReference type="PANTHER" id="PTHR10584:SF166">
    <property type="entry name" value="RIBOKINASE"/>
    <property type="match status" value="1"/>
</dbReference>
<dbReference type="Gene3D" id="3.40.1190.20">
    <property type="match status" value="1"/>
</dbReference>
<name>A0A1F5GU15_9BACT</name>
<evidence type="ECO:0000313" key="4">
    <source>
        <dbReference type="EMBL" id="OGD95319.1"/>
    </source>
</evidence>
<keyword evidence="2" id="KW-0418">Kinase</keyword>
<dbReference type="EMBL" id="MFBN01000020">
    <property type="protein sequence ID" value="OGD95319.1"/>
    <property type="molecule type" value="Genomic_DNA"/>
</dbReference>
<protein>
    <recommendedName>
        <fullName evidence="3">Carbohydrate kinase PfkB domain-containing protein</fullName>
    </recommendedName>
</protein>
<evidence type="ECO:0000259" key="3">
    <source>
        <dbReference type="Pfam" id="PF00294"/>
    </source>
</evidence>
<keyword evidence="1" id="KW-0808">Transferase</keyword>
<dbReference type="PROSITE" id="PS00583">
    <property type="entry name" value="PFKB_KINASES_1"/>
    <property type="match status" value="1"/>
</dbReference>
<feature type="domain" description="Carbohydrate kinase PfkB" evidence="3">
    <location>
        <begin position="25"/>
        <end position="310"/>
    </location>
</feature>
<evidence type="ECO:0000256" key="2">
    <source>
        <dbReference type="ARBA" id="ARBA00022777"/>
    </source>
</evidence>
<sequence>MDKNVIFDIITIGDSTIDTFIKIHDATVECDLNQEECKICVRYGDKIPVDAIGSGVAGNAANVAVGCTKLGLNTAIYTNLGSDNTASTIKKTLEENGVKSDYIVINKNKESNLSVVITFQGERTAFVYHQPWDYHLPNLKPCSWLYLTSVAENFTNSNLMDEIYHYVEKIKCKFAYNPGTFQLKANVQRYPRLLEKCEVFIVNYEEAKKILNISLHEKVEPKDLLSKLLLLGPKTVVITDGAHGSYASDGNTNLKAGIVHVEVMEKTGAGDAYTSGLLSALCLGRPLAEAMIWGTVNSASAIQLLGPQNGLLNNDQANTQSSKLIETLVSTF</sequence>
<dbReference type="InterPro" id="IPR011611">
    <property type="entry name" value="PfkB_dom"/>
</dbReference>
<gene>
    <name evidence="4" type="ORF">A3A48_01825</name>
</gene>
<evidence type="ECO:0000313" key="5">
    <source>
        <dbReference type="Proteomes" id="UP000178336"/>
    </source>
</evidence>
<dbReference type="PANTHER" id="PTHR10584">
    <property type="entry name" value="SUGAR KINASE"/>
    <property type="match status" value="1"/>
</dbReference>
<dbReference type="Proteomes" id="UP000178336">
    <property type="component" value="Unassembled WGS sequence"/>
</dbReference>